<dbReference type="NCBIfam" id="TIGR00087">
    <property type="entry name" value="surE"/>
    <property type="match status" value="1"/>
</dbReference>
<feature type="binding site" evidence="5">
    <location>
        <position position="9"/>
    </location>
    <ligand>
        <name>a divalent metal cation</name>
        <dbReference type="ChEBI" id="CHEBI:60240"/>
    </ligand>
</feature>
<evidence type="ECO:0000256" key="2">
    <source>
        <dbReference type="ARBA" id="ARBA00011062"/>
    </source>
</evidence>
<proteinExistence type="inferred from homology"/>
<dbReference type="EC" id="3.1.3.5" evidence="5"/>
<evidence type="ECO:0000313" key="7">
    <source>
        <dbReference type="EMBL" id="WGK68310.1"/>
    </source>
</evidence>
<dbReference type="Proteomes" id="UP001228690">
    <property type="component" value="Chromosome"/>
</dbReference>
<keyword evidence="3 5" id="KW-0479">Metal-binding</keyword>
<dbReference type="Pfam" id="PF01975">
    <property type="entry name" value="SurE"/>
    <property type="match status" value="1"/>
</dbReference>
<comment type="similarity">
    <text evidence="2 5">Belongs to the SurE nucleotidase family.</text>
</comment>
<reference evidence="7 8" key="1">
    <citation type="submission" date="2023-04" db="EMBL/GenBank/DDBJ databases">
        <title>Spirochaete genome identified in red abalone sample constitutes a novel genus.</title>
        <authorList>
            <person name="Sharma S.P."/>
            <person name="Purcell C.M."/>
            <person name="Hyde J.R."/>
            <person name="Severin A.J."/>
        </authorList>
    </citation>
    <scope>NUCLEOTIDE SEQUENCE [LARGE SCALE GENOMIC DNA]</scope>
    <source>
        <strain evidence="7 8">SP-2023</strain>
    </source>
</reference>
<accession>A0ABY8MG50</accession>
<keyword evidence="5" id="KW-0547">Nucleotide-binding</keyword>
<comment type="subcellular location">
    <subcellularLocation>
        <location evidence="5">Cytoplasm</location>
    </subcellularLocation>
</comment>
<sequence length="291" mass="31646">MKILITNDDGYGHPGHRSLRKILEKLGHEVWSIAPRENQSGVGMKLTLGKSLEFQVLDRRSWSCSGTPVDCVLFALHGILPFRPDAVISGINAGANLSDDLWYSGTAGAAREACKWGLPSLALSYSASPPYREPDFIAFAALLEQHLDNLFQACELTESSGAESGSFMGFLNVNIPADCNSGEICLAGRFEQRHYQNTLQKVGEDQYMLCGKIDPKRSPSPGVDTLIDARSQISISLGSFHALQPLPYQSALYSASNQADGSLPEPLCLRPSERAERAMTQIVRAGIFGTK</sequence>
<evidence type="ECO:0000256" key="1">
    <source>
        <dbReference type="ARBA" id="ARBA00000815"/>
    </source>
</evidence>
<protein>
    <recommendedName>
        <fullName evidence="5">5'-nucleotidase SurE</fullName>
        <ecNumber evidence="5">3.1.3.5</ecNumber>
    </recommendedName>
    <alternativeName>
        <fullName evidence="5">Nucleoside 5'-monophosphate phosphohydrolase</fullName>
    </alternativeName>
</protein>
<comment type="cofactor">
    <cofactor evidence="5">
        <name>a divalent metal cation</name>
        <dbReference type="ChEBI" id="CHEBI:60240"/>
    </cofactor>
    <text evidence="5">Binds 1 divalent metal cation per subunit.</text>
</comment>
<feature type="domain" description="Survival protein SurE-like phosphatase/nucleotidase" evidence="6">
    <location>
        <begin position="3"/>
        <end position="185"/>
    </location>
</feature>
<feature type="binding site" evidence="5">
    <location>
        <position position="40"/>
    </location>
    <ligand>
        <name>a divalent metal cation</name>
        <dbReference type="ChEBI" id="CHEBI:60240"/>
    </ligand>
</feature>
<organism evidence="7 8">
    <name type="scientific">Candidatus Haliotispira prima</name>
    <dbReference type="NCBI Taxonomy" id="3034016"/>
    <lineage>
        <taxon>Bacteria</taxon>
        <taxon>Pseudomonadati</taxon>
        <taxon>Spirochaetota</taxon>
        <taxon>Spirochaetia</taxon>
        <taxon>Spirochaetales</taxon>
        <taxon>Spirochaetaceae</taxon>
        <taxon>Candidatus Haliotispira</taxon>
    </lineage>
</organism>
<evidence type="ECO:0000256" key="5">
    <source>
        <dbReference type="HAMAP-Rule" id="MF_00060"/>
    </source>
</evidence>
<name>A0ABY8MG50_9SPIO</name>
<feature type="binding site" evidence="5">
    <location>
        <position position="92"/>
    </location>
    <ligand>
        <name>a divalent metal cation</name>
        <dbReference type="ChEBI" id="CHEBI:60240"/>
    </ligand>
</feature>
<keyword evidence="8" id="KW-1185">Reference proteome</keyword>
<dbReference type="HAMAP" id="MF_00060">
    <property type="entry name" value="SurE"/>
    <property type="match status" value="1"/>
</dbReference>
<dbReference type="GO" id="GO:0008254">
    <property type="term" value="F:3'-nucleotidase activity"/>
    <property type="evidence" value="ECO:0007669"/>
    <property type="project" value="UniProtKB-EC"/>
</dbReference>
<keyword evidence="4 5" id="KW-0378">Hydrolase</keyword>
<dbReference type="PANTHER" id="PTHR30457:SF0">
    <property type="entry name" value="PHOSPHATASE, PUTATIVE (AFU_ORTHOLOGUE AFUA_4G01070)-RELATED"/>
    <property type="match status" value="1"/>
</dbReference>
<dbReference type="InterPro" id="IPR030048">
    <property type="entry name" value="SurE"/>
</dbReference>
<dbReference type="SUPFAM" id="SSF64167">
    <property type="entry name" value="SurE-like"/>
    <property type="match status" value="1"/>
</dbReference>
<dbReference type="PANTHER" id="PTHR30457">
    <property type="entry name" value="5'-NUCLEOTIDASE SURE"/>
    <property type="match status" value="1"/>
</dbReference>
<dbReference type="Gene3D" id="3.40.1210.10">
    <property type="entry name" value="Survival protein SurE-like phosphatase/nucleotidase"/>
    <property type="match status" value="1"/>
</dbReference>
<comment type="catalytic activity">
    <reaction evidence="1 5">
        <text>a ribonucleoside 5'-phosphate + H2O = a ribonucleoside + phosphate</text>
        <dbReference type="Rhea" id="RHEA:12484"/>
        <dbReference type="ChEBI" id="CHEBI:15377"/>
        <dbReference type="ChEBI" id="CHEBI:18254"/>
        <dbReference type="ChEBI" id="CHEBI:43474"/>
        <dbReference type="ChEBI" id="CHEBI:58043"/>
        <dbReference type="EC" id="3.1.3.5"/>
    </reaction>
</comment>
<evidence type="ECO:0000256" key="4">
    <source>
        <dbReference type="ARBA" id="ARBA00022801"/>
    </source>
</evidence>
<dbReference type="GO" id="GO:0008253">
    <property type="term" value="F:5'-nucleotidase activity"/>
    <property type="evidence" value="ECO:0007669"/>
    <property type="project" value="UniProtKB-EC"/>
</dbReference>
<gene>
    <name evidence="5 7" type="primary">surE</name>
    <name evidence="7" type="ORF">P0082_07420</name>
</gene>
<dbReference type="InterPro" id="IPR036523">
    <property type="entry name" value="SurE-like_sf"/>
</dbReference>
<keyword evidence="5" id="KW-0963">Cytoplasm</keyword>
<comment type="function">
    <text evidence="5">Nucleotidase that shows phosphatase activity on nucleoside 5'-monophosphates.</text>
</comment>
<evidence type="ECO:0000313" key="8">
    <source>
        <dbReference type="Proteomes" id="UP001228690"/>
    </source>
</evidence>
<dbReference type="InterPro" id="IPR002828">
    <property type="entry name" value="SurE-like_Pase/nucleotidase"/>
</dbReference>
<feature type="binding site" evidence="5">
    <location>
        <position position="8"/>
    </location>
    <ligand>
        <name>a divalent metal cation</name>
        <dbReference type="ChEBI" id="CHEBI:60240"/>
    </ligand>
</feature>
<evidence type="ECO:0000256" key="3">
    <source>
        <dbReference type="ARBA" id="ARBA00022723"/>
    </source>
</evidence>
<dbReference type="RefSeq" id="WP_326926483.1">
    <property type="nucleotide sequence ID" value="NZ_CP123443.1"/>
</dbReference>
<dbReference type="EMBL" id="CP123443">
    <property type="protein sequence ID" value="WGK68310.1"/>
    <property type="molecule type" value="Genomic_DNA"/>
</dbReference>
<evidence type="ECO:0000259" key="6">
    <source>
        <dbReference type="Pfam" id="PF01975"/>
    </source>
</evidence>